<gene>
    <name evidence="1" type="ORF">J0S82_019429</name>
</gene>
<sequence length="117" mass="12886">MVLWSEGLVIKDANSRLEAALQGGKQDMVQQLCEYQELMNEKLAQDTVSLYYGLSSAYGGLMHPGPDYSSILSSFGFSGKAPVSHQLISSSKAEFMRKMEAINRKLVTVESSHVLPK</sequence>
<name>A0A8J6ATZ5_GALPY</name>
<proteinExistence type="predicted"/>
<evidence type="ECO:0000313" key="1">
    <source>
        <dbReference type="EMBL" id="KAG8522355.1"/>
    </source>
</evidence>
<dbReference type="EMBL" id="JAGFMF010011442">
    <property type="protein sequence ID" value="KAG8522355.1"/>
    <property type="molecule type" value="Genomic_DNA"/>
</dbReference>
<accession>A0A8J6ATZ5</accession>
<keyword evidence="2" id="KW-1185">Reference proteome</keyword>
<reference evidence="1" key="1">
    <citation type="journal article" date="2021" name="Evol. Appl.">
        <title>The genome of the Pyrenean desman and the effects of bottlenecks and inbreeding on the genomic landscape of an endangered species.</title>
        <authorList>
            <person name="Escoda L."/>
            <person name="Castresana J."/>
        </authorList>
    </citation>
    <scope>NUCLEOTIDE SEQUENCE</scope>
    <source>
        <strain evidence="1">IBE-C5619</strain>
    </source>
</reference>
<dbReference type="SUPFAM" id="SSF64593">
    <property type="entry name" value="Intermediate filament protein, coiled coil region"/>
    <property type="match status" value="1"/>
</dbReference>
<dbReference type="Proteomes" id="UP000700334">
    <property type="component" value="Unassembled WGS sequence"/>
</dbReference>
<dbReference type="Gene3D" id="1.20.5.170">
    <property type="match status" value="1"/>
</dbReference>
<evidence type="ECO:0000313" key="2">
    <source>
        <dbReference type="Proteomes" id="UP000700334"/>
    </source>
</evidence>
<dbReference type="AlphaFoldDB" id="A0A8J6ATZ5"/>
<organism evidence="1 2">
    <name type="scientific">Galemys pyrenaicus</name>
    <name type="common">Iberian desman</name>
    <name type="synonym">Pyrenean desman</name>
    <dbReference type="NCBI Taxonomy" id="202257"/>
    <lineage>
        <taxon>Eukaryota</taxon>
        <taxon>Metazoa</taxon>
        <taxon>Chordata</taxon>
        <taxon>Craniata</taxon>
        <taxon>Vertebrata</taxon>
        <taxon>Euteleostomi</taxon>
        <taxon>Mammalia</taxon>
        <taxon>Eutheria</taxon>
        <taxon>Laurasiatheria</taxon>
        <taxon>Eulipotyphla</taxon>
        <taxon>Talpidae</taxon>
        <taxon>Galemys</taxon>
    </lineage>
</organism>
<comment type="caution">
    <text evidence="1">The sequence shown here is derived from an EMBL/GenBank/DDBJ whole genome shotgun (WGS) entry which is preliminary data.</text>
</comment>
<protein>
    <submittedName>
        <fullName evidence="1">Keratin, type II cytoskeletal 8</fullName>
    </submittedName>
</protein>